<protein>
    <recommendedName>
        <fullName evidence="4">DUF4231 domain-containing protein</fullName>
    </recommendedName>
</protein>
<keyword evidence="3" id="KW-1185">Reference proteome</keyword>
<proteinExistence type="predicted"/>
<keyword evidence="1" id="KW-0472">Membrane</keyword>
<keyword evidence="1" id="KW-1133">Transmembrane helix</keyword>
<reference evidence="2" key="1">
    <citation type="submission" date="2022-03" db="EMBL/GenBank/DDBJ databases">
        <title>Brevibacterium spongiae sp. nov., isolated from marine sponge.</title>
        <authorList>
            <person name="Li Z."/>
            <person name="Zhang M."/>
        </authorList>
    </citation>
    <scope>NUCLEOTIDE SEQUENCE</scope>
    <source>
        <strain evidence="2">WHS-Z9</strain>
    </source>
</reference>
<dbReference type="RefSeq" id="WP_265417447.1">
    <property type="nucleotide sequence ID" value="NZ_CP093443.1"/>
</dbReference>
<dbReference type="Proteomes" id="UP001064879">
    <property type="component" value="Chromosome"/>
</dbReference>
<evidence type="ECO:0000256" key="1">
    <source>
        <dbReference type="SAM" id="Phobius"/>
    </source>
</evidence>
<sequence length="165" mass="18673">MNNTEDRPTAKALRSKAVVDSWDLAGSVDQQSLQLARLVSLQRDNDQVHNLLIEERIRSRRRRNLLYISGIGLSVLSLIVVSVVVVTSFGIEFDSTNKSSSVITVVMASLSLVVSMFSIWSFRNGIKKDRRTDKFAKNENRIKVVHDSKDGKFYILDNKVDDGFR</sequence>
<keyword evidence="1" id="KW-0812">Transmembrane</keyword>
<feature type="transmembrane region" description="Helical" evidence="1">
    <location>
        <begin position="101"/>
        <end position="122"/>
    </location>
</feature>
<organism evidence="2 3">
    <name type="scientific">Brevibacterium spongiae</name>
    <dbReference type="NCBI Taxonomy" id="2909672"/>
    <lineage>
        <taxon>Bacteria</taxon>
        <taxon>Bacillati</taxon>
        <taxon>Actinomycetota</taxon>
        <taxon>Actinomycetes</taxon>
        <taxon>Micrococcales</taxon>
        <taxon>Brevibacteriaceae</taxon>
        <taxon>Brevibacterium</taxon>
    </lineage>
</organism>
<dbReference type="EMBL" id="CP093443">
    <property type="protein sequence ID" value="UVI34770.1"/>
    <property type="molecule type" value="Genomic_DNA"/>
</dbReference>
<gene>
    <name evidence="2" type="ORF">L1F31_11605</name>
</gene>
<evidence type="ECO:0008006" key="4">
    <source>
        <dbReference type="Google" id="ProtNLM"/>
    </source>
</evidence>
<feature type="transmembrane region" description="Helical" evidence="1">
    <location>
        <begin position="65"/>
        <end position="89"/>
    </location>
</feature>
<name>A0ABY5SJS5_9MICO</name>
<evidence type="ECO:0000313" key="2">
    <source>
        <dbReference type="EMBL" id="UVI34770.1"/>
    </source>
</evidence>
<evidence type="ECO:0000313" key="3">
    <source>
        <dbReference type="Proteomes" id="UP001064879"/>
    </source>
</evidence>
<accession>A0ABY5SJS5</accession>